<gene>
    <name evidence="1" type="ORF">PPROV_000504700</name>
    <name evidence="2" type="ORF">PPROV_000505100</name>
</gene>
<dbReference type="EMBL" id="BNJQ01000012">
    <property type="protein sequence ID" value="GHP06304.1"/>
    <property type="molecule type" value="Genomic_DNA"/>
</dbReference>
<proteinExistence type="predicted"/>
<dbReference type="AlphaFoldDB" id="A0A830HKF8"/>
<keyword evidence="3" id="KW-1185">Reference proteome</keyword>
<comment type="caution">
    <text evidence="1">The sequence shown here is derived from an EMBL/GenBank/DDBJ whole genome shotgun (WGS) entry which is preliminary data.</text>
</comment>
<protein>
    <submittedName>
        <fullName evidence="1">Uncharacterized protein</fullName>
    </submittedName>
</protein>
<reference evidence="1" key="1">
    <citation type="submission" date="2020-10" db="EMBL/GenBank/DDBJ databases">
        <title>Unveiling of a novel bifunctional photoreceptor, Dualchrome1, isolated from a cosmopolitan green alga.</title>
        <authorList>
            <person name="Suzuki S."/>
            <person name="Kawachi M."/>
        </authorList>
    </citation>
    <scope>NUCLEOTIDE SEQUENCE</scope>
    <source>
        <strain evidence="1">NIES 2893</strain>
    </source>
</reference>
<evidence type="ECO:0000313" key="3">
    <source>
        <dbReference type="Proteomes" id="UP000660262"/>
    </source>
</evidence>
<accession>A0A830HKF8</accession>
<sequence>MHRRPRDSGLSWTSSRLSPPPTLDPFFCVRRAAQSAILTHRHIRTHKQIQMSEEPTIHDASNENLIALLSSCESTRYADTFDAIGVPDHYYGDCSLDDELVKELLSRNLGNVDVLALNDVNGFIPTDSRLIVSAHDNLTDQQRNDQDERFARLIESLDVRNYENQSTANGGVIILFLEQVCAWRYKQKDDVDDILGIIVLWSDSLHYDNAHCSLGALARVVQYGTTAYQEVLLRQINDGSFFDTSAWDDYLGSHAVGSRRRLAEALHSLKTALLKSVGVRLKFKRAIFKLKIVLAFQSMWIASNKKRYAFGGSGYEEARQDFVKRTSTSNDAADPTV</sequence>
<dbReference type="Proteomes" id="UP000660262">
    <property type="component" value="Unassembled WGS sequence"/>
</dbReference>
<evidence type="ECO:0000313" key="2">
    <source>
        <dbReference type="EMBL" id="GHP06304.1"/>
    </source>
</evidence>
<organism evidence="1 3">
    <name type="scientific">Pycnococcus provasolii</name>
    <dbReference type="NCBI Taxonomy" id="41880"/>
    <lineage>
        <taxon>Eukaryota</taxon>
        <taxon>Viridiplantae</taxon>
        <taxon>Chlorophyta</taxon>
        <taxon>Pseudoscourfieldiophyceae</taxon>
        <taxon>Pseudoscourfieldiales</taxon>
        <taxon>Pycnococcaceae</taxon>
        <taxon>Pycnococcus</taxon>
    </lineage>
</organism>
<dbReference type="EMBL" id="BNJQ01000012">
    <property type="protein sequence ID" value="GHP06300.1"/>
    <property type="molecule type" value="Genomic_DNA"/>
</dbReference>
<evidence type="ECO:0000313" key="1">
    <source>
        <dbReference type="EMBL" id="GHP06300.1"/>
    </source>
</evidence>
<name>A0A830HKF8_9CHLO</name>